<feature type="compositionally biased region" description="Low complexity" evidence="1">
    <location>
        <begin position="450"/>
        <end position="465"/>
    </location>
</feature>
<protein>
    <submittedName>
        <fullName evidence="2">Uncharacterized protein</fullName>
    </submittedName>
</protein>
<sequence length="761" mass="86597">MSIEIQHIADQRRGRYVRVSDVDRRHLIDTYKKGEDFIALAKKLNIKRSTARSILRTYIDEGRISAKQRAGTRLRFITEDEAEMIREMKRRHPLITIGQIQMKLQRTSNRVLSKASISRILTNSIRLGKRAKRSIDGQDEEDDGGEKLDNDDKEMMLLEEEDGLIEFNDNEENESDGLQNLEDFQRFMWRKASNNGEDETIIQGENEWDSKDRLEDGDNVSHSHNGYGTVWAGYESEEDGDEDDDENMLIENKSIINDQYPGTSPVLANGATVSENGSWNLSTVKSEPVCVFVNRNYENSSDSDELNTTEQSSIPVNGPSDNHEQNVTLQKNTLQKSIPLNSNRRTKTCPICGLNNFSRLSHHLTVVHNLNRQESFSILSYSNLHNDDHSPNSNMKNNNHHQPATTSNKSPQQTPINLNTNNQLKSPIAESISSSPVTIATASTTTTIPTLTTTTTTTSSPSSTAEQQSYVPLDGKKRLLCPRCATWVLNLTDHLIKKHHLVSKQERLPFLRMARNRYIPGSSTTQLLTTGKQNGCDMNGSIKTTNITQHPFVISPDYPLNDTDSNGKDKQETMVSTNEQRNADKEHQNNVNLQQAAKKYHNIVKKYRKKFMAITAQSSTMQDKNEHLMHNGTNNQQDLESRQSDTNNTSTNLKTNSEHNNFLTVHSLLGQQTGFGFKSIEKINSKFINNNEQLQKTLSMKINKDQTTNQKFEQRLIVFRQQFAVTIAMQQSLMQQMELLQRSFVCIEDEWNDMKQKIPST</sequence>
<evidence type="ECO:0000313" key="2">
    <source>
        <dbReference type="EMBL" id="CAF0762614.1"/>
    </source>
</evidence>
<dbReference type="InterPro" id="IPR009057">
    <property type="entry name" value="Homeodomain-like_sf"/>
</dbReference>
<dbReference type="EMBL" id="CAJNOQ010000136">
    <property type="protein sequence ID" value="CAF0762614.1"/>
    <property type="molecule type" value="Genomic_DNA"/>
</dbReference>
<dbReference type="OrthoDB" id="10046820at2759"/>
<feature type="region of interest" description="Disordered" evidence="1">
    <location>
        <begin position="450"/>
        <end position="469"/>
    </location>
</feature>
<organism evidence="2 4">
    <name type="scientific">Didymodactylos carnosus</name>
    <dbReference type="NCBI Taxonomy" id="1234261"/>
    <lineage>
        <taxon>Eukaryota</taxon>
        <taxon>Metazoa</taxon>
        <taxon>Spiralia</taxon>
        <taxon>Gnathifera</taxon>
        <taxon>Rotifera</taxon>
        <taxon>Eurotatoria</taxon>
        <taxon>Bdelloidea</taxon>
        <taxon>Philodinida</taxon>
        <taxon>Philodinidae</taxon>
        <taxon>Didymodactylos</taxon>
    </lineage>
</organism>
<accession>A0A813Q5Z6</accession>
<dbReference type="Proteomes" id="UP000663829">
    <property type="component" value="Unassembled WGS sequence"/>
</dbReference>
<evidence type="ECO:0000313" key="3">
    <source>
        <dbReference type="EMBL" id="CAF3543684.1"/>
    </source>
</evidence>
<reference evidence="2" key="1">
    <citation type="submission" date="2021-02" db="EMBL/GenBank/DDBJ databases">
        <authorList>
            <person name="Nowell W R."/>
        </authorList>
    </citation>
    <scope>NUCLEOTIDE SEQUENCE</scope>
</reference>
<feature type="region of interest" description="Disordered" evidence="1">
    <location>
        <begin position="387"/>
        <end position="421"/>
    </location>
</feature>
<dbReference type="SUPFAM" id="SSF46689">
    <property type="entry name" value="Homeodomain-like"/>
    <property type="match status" value="1"/>
</dbReference>
<feature type="region of interest" description="Disordered" evidence="1">
    <location>
        <begin position="131"/>
        <end position="152"/>
    </location>
</feature>
<dbReference type="Proteomes" id="UP000681722">
    <property type="component" value="Unassembled WGS sequence"/>
</dbReference>
<feature type="compositionally biased region" description="Polar residues" evidence="1">
    <location>
        <begin position="391"/>
        <end position="421"/>
    </location>
</feature>
<dbReference type="EMBL" id="CAJOBC010000136">
    <property type="protein sequence ID" value="CAF3543684.1"/>
    <property type="molecule type" value="Genomic_DNA"/>
</dbReference>
<evidence type="ECO:0000313" key="4">
    <source>
        <dbReference type="Proteomes" id="UP000663829"/>
    </source>
</evidence>
<comment type="caution">
    <text evidence="2">The sequence shown here is derived from an EMBL/GenBank/DDBJ whole genome shotgun (WGS) entry which is preliminary data.</text>
</comment>
<dbReference type="AlphaFoldDB" id="A0A813Q5Z6"/>
<name>A0A813Q5Z6_9BILA</name>
<feature type="region of interest" description="Disordered" evidence="1">
    <location>
        <begin position="558"/>
        <end position="585"/>
    </location>
</feature>
<keyword evidence="4" id="KW-1185">Reference proteome</keyword>
<evidence type="ECO:0000256" key="1">
    <source>
        <dbReference type="SAM" id="MobiDB-lite"/>
    </source>
</evidence>
<feature type="region of interest" description="Disordered" evidence="1">
    <location>
        <begin position="622"/>
        <end position="650"/>
    </location>
</feature>
<proteinExistence type="predicted"/>
<feature type="region of interest" description="Disordered" evidence="1">
    <location>
        <begin position="299"/>
        <end position="324"/>
    </location>
</feature>
<gene>
    <name evidence="2" type="ORF">GPM918_LOCUS1474</name>
    <name evidence="3" type="ORF">SRO942_LOCUS1474</name>
</gene>